<keyword evidence="2" id="KW-1185">Reference proteome</keyword>
<evidence type="ECO:0000313" key="1">
    <source>
        <dbReference type="EMBL" id="CAG8622325.1"/>
    </source>
</evidence>
<accession>A0ACA9MYD9</accession>
<evidence type="ECO:0000313" key="2">
    <source>
        <dbReference type="Proteomes" id="UP000789860"/>
    </source>
</evidence>
<organism evidence="1 2">
    <name type="scientific">Scutellospora calospora</name>
    <dbReference type="NCBI Taxonomy" id="85575"/>
    <lineage>
        <taxon>Eukaryota</taxon>
        <taxon>Fungi</taxon>
        <taxon>Fungi incertae sedis</taxon>
        <taxon>Mucoromycota</taxon>
        <taxon>Glomeromycotina</taxon>
        <taxon>Glomeromycetes</taxon>
        <taxon>Diversisporales</taxon>
        <taxon>Gigasporaceae</taxon>
        <taxon>Scutellospora</taxon>
    </lineage>
</organism>
<comment type="caution">
    <text evidence="1">The sequence shown here is derived from an EMBL/GenBank/DDBJ whole genome shotgun (WGS) entry which is preliminary data.</text>
</comment>
<name>A0ACA9MYD9_9GLOM</name>
<dbReference type="EMBL" id="CAJVPM010017942">
    <property type="protein sequence ID" value="CAG8622325.1"/>
    <property type="molecule type" value="Genomic_DNA"/>
</dbReference>
<reference evidence="1" key="1">
    <citation type="submission" date="2021-06" db="EMBL/GenBank/DDBJ databases">
        <authorList>
            <person name="Kallberg Y."/>
            <person name="Tangrot J."/>
            <person name="Rosling A."/>
        </authorList>
    </citation>
    <scope>NUCLEOTIDE SEQUENCE</scope>
    <source>
        <strain evidence="1">AU212A</strain>
    </source>
</reference>
<protein>
    <submittedName>
        <fullName evidence="1">9575_t:CDS:1</fullName>
    </submittedName>
</protein>
<gene>
    <name evidence="1" type="ORF">SCALOS_LOCUS7688</name>
</gene>
<dbReference type="Proteomes" id="UP000789860">
    <property type="component" value="Unassembled WGS sequence"/>
</dbReference>
<feature type="non-terminal residue" evidence="1">
    <location>
        <position position="131"/>
    </location>
</feature>
<sequence>MELILNDISYSEAIDIKTINTFDPVIKNALPCNYKYFIDLFEQIQLYSFLGAYETPFKINCRINILTIEESKVWLQQFMNLHKVTMRETHDCTVKGKHKNDESYTVNTRIRDTNCPTTLSIQILKRTDPYP</sequence>
<proteinExistence type="predicted"/>